<reference evidence="1 3" key="1">
    <citation type="submission" date="2024-01" db="EMBL/GenBank/DDBJ databases">
        <title>The genomes of 5 underutilized Papilionoideae crops provide insights into root nodulation and disease resistanc.</title>
        <authorList>
            <person name="Jiang F."/>
        </authorList>
    </citation>
    <scope>NUCLEOTIDE SEQUENCE [LARGE SCALE GENOMIC DNA]</scope>
    <source>
        <strain evidence="1">LVBAO_FW01</strain>
        <tissue evidence="1">Leaves</tissue>
    </source>
</reference>
<evidence type="ECO:0000313" key="1">
    <source>
        <dbReference type="EMBL" id="KAK7296940.1"/>
    </source>
</evidence>
<dbReference type="Proteomes" id="UP001367508">
    <property type="component" value="Unassembled WGS sequence"/>
</dbReference>
<accession>A0AAN9JDC3</accession>
<name>A0AAN9JDC3_CANGL</name>
<comment type="caution">
    <text evidence="1">The sequence shown here is derived from an EMBL/GenBank/DDBJ whole genome shotgun (WGS) entry which is preliminary data.</text>
</comment>
<evidence type="ECO:0000313" key="3">
    <source>
        <dbReference type="Proteomes" id="UP001367508"/>
    </source>
</evidence>
<proteinExistence type="predicted"/>
<evidence type="ECO:0000313" key="2">
    <source>
        <dbReference type="EMBL" id="KAK7298972.1"/>
    </source>
</evidence>
<gene>
    <name evidence="2" type="ORF">VNO77_46295</name>
    <name evidence="1" type="ORF">VNO77_49261</name>
</gene>
<organism evidence="1 3">
    <name type="scientific">Canavalia gladiata</name>
    <name type="common">Sword bean</name>
    <name type="synonym">Dolichos gladiatus</name>
    <dbReference type="NCBI Taxonomy" id="3824"/>
    <lineage>
        <taxon>Eukaryota</taxon>
        <taxon>Viridiplantae</taxon>
        <taxon>Streptophyta</taxon>
        <taxon>Embryophyta</taxon>
        <taxon>Tracheophyta</taxon>
        <taxon>Spermatophyta</taxon>
        <taxon>Magnoliopsida</taxon>
        <taxon>eudicotyledons</taxon>
        <taxon>Gunneridae</taxon>
        <taxon>Pentapetalae</taxon>
        <taxon>rosids</taxon>
        <taxon>fabids</taxon>
        <taxon>Fabales</taxon>
        <taxon>Fabaceae</taxon>
        <taxon>Papilionoideae</taxon>
        <taxon>50 kb inversion clade</taxon>
        <taxon>NPAAA clade</taxon>
        <taxon>indigoferoid/millettioid clade</taxon>
        <taxon>Phaseoleae</taxon>
        <taxon>Canavalia</taxon>
    </lineage>
</organism>
<keyword evidence="3" id="KW-1185">Reference proteome</keyword>
<sequence length="117" mass="12998">MWEASLPVFAMDLSPRYSYHVQCPNMDMPTYILLHPLTALGGRNACALARAVTSGVSSADEASKGRRLKIHSCTEPLTRQVDRQQAQLDLLIYDASFFHMSGSLIFVSELKPLPFTP</sequence>
<dbReference type="EMBL" id="JAYMYQ010000023">
    <property type="protein sequence ID" value="KAK7298972.1"/>
    <property type="molecule type" value="Genomic_DNA"/>
</dbReference>
<protein>
    <submittedName>
        <fullName evidence="1">Uncharacterized protein</fullName>
    </submittedName>
</protein>
<dbReference type="AlphaFoldDB" id="A0AAN9JDC3"/>
<dbReference type="EMBL" id="JAYMYQ010000056">
    <property type="protein sequence ID" value="KAK7296940.1"/>
    <property type="molecule type" value="Genomic_DNA"/>
</dbReference>